<evidence type="ECO:0000256" key="1">
    <source>
        <dbReference type="ARBA" id="ARBA00006955"/>
    </source>
</evidence>
<feature type="region of interest" description="Disordered" evidence="6">
    <location>
        <begin position="1"/>
        <end position="26"/>
    </location>
</feature>
<reference evidence="9 10" key="1">
    <citation type="journal article" date="2021" name="Nat. Commun.">
        <title>Incipient diploidization of the medicinal plant Perilla within 10,000 years.</title>
        <authorList>
            <person name="Zhang Y."/>
            <person name="Shen Q."/>
            <person name="Leng L."/>
            <person name="Zhang D."/>
            <person name="Chen S."/>
            <person name="Shi Y."/>
            <person name="Ning Z."/>
            <person name="Chen S."/>
        </authorList>
    </citation>
    <scope>NUCLEOTIDE SEQUENCE [LARGE SCALE GENOMIC DNA]</scope>
    <source>
        <strain evidence="10">cv. PC099</strain>
    </source>
</reference>
<feature type="domain" description="Cyclin-like" evidence="7">
    <location>
        <begin position="176"/>
        <end position="252"/>
    </location>
</feature>
<evidence type="ECO:0000256" key="3">
    <source>
        <dbReference type="ARBA" id="ARBA00023127"/>
    </source>
</evidence>
<dbReference type="AlphaFoldDB" id="A0AAD4IS65"/>
<dbReference type="InterPro" id="IPR036915">
    <property type="entry name" value="Cyclin-like_sf"/>
</dbReference>
<dbReference type="GO" id="GO:0044772">
    <property type="term" value="P:mitotic cell cycle phase transition"/>
    <property type="evidence" value="ECO:0007669"/>
    <property type="project" value="InterPro"/>
</dbReference>
<name>A0AAD4IS65_PERFH</name>
<dbReference type="InterPro" id="IPR046965">
    <property type="entry name" value="Cyclin_A/B-like"/>
</dbReference>
<dbReference type="InterPro" id="IPR013763">
    <property type="entry name" value="Cyclin-like_dom"/>
</dbReference>
<dbReference type="GO" id="GO:0051301">
    <property type="term" value="P:cell division"/>
    <property type="evidence" value="ECO:0007669"/>
    <property type="project" value="UniProtKB-KW"/>
</dbReference>
<evidence type="ECO:0000313" key="9">
    <source>
        <dbReference type="EMBL" id="KAH6820357.1"/>
    </source>
</evidence>
<feature type="domain" description="Cyclin C-terminal" evidence="8">
    <location>
        <begin position="172"/>
        <end position="283"/>
    </location>
</feature>
<proteinExistence type="inferred from homology"/>
<dbReference type="InterPro" id="IPR004367">
    <property type="entry name" value="Cyclin_C-dom"/>
</dbReference>
<sequence length="298" mass="34741">MKRNWNGIDENNSRRKRNTQEAKSDDPQMCGVYASYINEYLHLAEKDARLRVCSDYIMKVQWDVNSWMRESLVNWLVDVAEGLDFQSDTTLYLTVSYVDRFLSLHAINRDTLQLLGVSSLFIAWKYEDVNDARARERLDNLCYAIHHECTRDQILKMESDVLISLGFKLGYPTTKTFLRQNLKLEFLGYYIGELSLLSYACLKFLPSLVAASVIFLSRFTLQPQQHPWNSALQQYSGYKASDLKECVGIIHDLQTGRRESTLLVIREKYEQHEFKCVSRLSSPAQVPESFFQDIKDER</sequence>
<protein>
    <submittedName>
        <fullName evidence="9">Cyclin A3</fullName>
    </submittedName>
</protein>
<evidence type="ECO:0000259" key="7">
    <source>
        <dbReference type="SMART" id="SM00385"/>
    </source>
</evidence>
<dbReference type="InterPro" id="IPR006671">
    <property type="entry name" value="Cyclin_N"/>
</dbReference>
<dbReference type="PIRSF" id="PIRSF001771">
    <property type="entry name" value="Cyclin_A_B_D_E"/>
    <property type="match status" value="1"/>
</dbReference>
<evidence type="ECO:0000259" key="8">
    <source>
        <dbReference type="SMART" id="SM01332"/>
    </source>
</evidence>
<organism evidence="9 10">
    <name type="scientific">Perilla frutescens var. hirtella</name>
    <name type="common">Perilla citriodora</name>
    <name type="synonym">Perilla setoyensis</name>
    <dbReference type="NCBI Taxonomy" id="608512"/>
    <lineage>
        <taxon>Eukaryota</taxon>
        <taxon>Viridiplantae</taxon>
        <taxon>Streptophyta</taxon>
        <taxon>Embryophyta</taxon>
        <taxon>Tracheophyta</taxon>
        <taxon>Spermatophyta</taxon>
        <taxon>Magnoliopsida</taxon>
        <taxon>eudicotyledons</taxon>
        <taxon>Gunneridae</taxon>
        <taxon>Pentapetalae</taxon>
        <taxon>asterids</taxon>
        <taxon>lamiids</taxon>
        <taxon>Lamiales</taxon>
        <taxon>Lamiaceae</taxon>
        <taxon>Nepetoideae</taxon>
        <taxon>Elsholtzieae</taxon>
        <taxon>Perilla</taxon>
    </lineage>
</organism>
<dbReference type="PANTHER" id="PTHR10177">
    <property type="entry name" value="CYCLINS"/>
    <property type="match status" value="1"/>
</dbReference>
<keyword evidence="4" id="KW-0131">Cell cycle</keyword>
<comment type="similarity">
    <text evidence="1">Belongs to the cyclin family. Cyclin AB subfamily.</text>
</comment>
<dbReference type="Pfam" id="PF02984">
    <property type="entry name" value="Cyclin_C"/>
    <property type="match status" value="1"/>
</dbReference>
<dbReference type="SMART" id="SM01332">
    <property type="entry name" value="Cyclin_C"/>
    <property type="match status" value="1"/>
</dbReference>
<accession>A0AAD4IS65</accession>
<dbReference type="Proteomes" id="UP001190926">
    <property type="component" value="Unassembled WGS sequence"/>
</dbReference>
<dbReference type="Pfam" id="PF00134">
    <property type="entry name" value="Cyclin_N"/>
    <property type="match status" value="1"/>
</dbReference>
<dbReference type="SMART" id="SM00385">
    <property type="entry name" value="CYCLIN"/>
    <property type="match status" value="2"/>
</dbReference>
<dbReference type="GO" id="GO:0016538">
    <property type="term" value="F:cyclin-dependent protein serine/threonine kinase regulator activity"/>
    <property type="evidence" value="ECO:0007669"/>
    <property type="project" value="InterPro"/>
</dbReference>
<dbReference type="InterPro" id="IPR039361">
    <property type="entry name" value="Cyclin"/>
</dbReference>
<gene>
    <name evidence="9" type="ORF">C2S53_019753</name>
</gene>
<keyword evidence="10" id="KW-1185">Reference proteome</keyword>
<dbReference type="EMBL" id="SDAM02004199">
    <property type="protein sequence ID" value="KAH6820357.1"/>
    <property type="molecule type" value="Genomic_DNA"/>
</dbReference>
<evidence type="ECO:0000313" key="10">
    <source>
        <dbReference type="Proteomes" id="UP001190926"/>
    </source>
</evidence>
<dbReference type="SUPFAM" id="SSF47954">
    <property type="entry name" value="Cyclin-like"/>
    <property type="match status" value="2"/>
</dbReference>
<dbReference type="FunFam" id="1.10.472.10:FF:000013">
    <property type="entry name" value="Cyclin A1"/>
    <property type="match status" value="1"/>
</dbReference>
<evidence type="ECO:0000256" key="2">
    <source>
        <dbReference type="ARBA" id="ARBA00022618"/>
    </source>
</evidence>
<evidence type="ECO:0000256" key="4">
    <source>
        <dbReference type="ARBA" id="ARBA00023306"/>
    </source>
</evidence>
<evidence type="ECO:0000256" key="6">
    <source>
        <dbReference type="SAM" id="MobiDB-lite"/>
    </source>
</evidence>
<keyword evidence="3 5" id="KW-0195">Cyclin</keyword>
<dbReference type="Gene3D" id="1.10.472.10">
    <property type="entry name" value="Cyclin-like"/>
    <property type="match status" value="2"/>
</dbReference>
<feature type="domain" description="Cyclin-like" evidence="7">
    <location>
        <begin position="74"/>
        <end position="163"/>
    </location>
</feature>
<evidence type="ECO:0000256" key="5">
    <source>
        <dbReference type="RuleBase" id="RU000383"/>
    </source>
</evidence>
<comment type="caution">
    <text evidence="9">The sequence shown here is derived from an EMBL/GenBank/DDBJ whole genome shotgun (WGS) entry which is preliminary data.</text>
</comment>
<keyword evidence="2" id="KW-0132">Cell division</keyword>